<dbReference type="RefSeq" id="XP_018226581.1">
    <property type="nucleotide sequence ID" value="XM_018372161.1"/>
</dbReference>
<reference evidence="2" key="1">
    <citation type="journal article" date="2016" name="Nat. Commun.">
        <title>Genome analysis of three Pneumocystis species reveals adaptation mechanisms to life exclusively in mammalian hosts.</title>
        <authorList>
            <person name="Ma L."/>
            <person name="Chen Z."/>
            <person name="Huang D.W."/>
            <person name="Kutty G."/>
            <person name="Ishihara M."/>
            <person name="Wang H."/>
            <person name="Abouelleil A."/>
            <person name="Bishop L."/>
            <person name="Davey E."/>
            <person name="Deng R."/>
            <person name="Deng X."/>
            <person name="Fan L."/>
            <person name="Fantoni G."/>
            <person name="Fitzgerald M."/>
            <person name="Gogineni E."/>
            <person name="Goldberg J.M."/>
            <person name="Handley G."/>
            <person name="Hu X."/>
            <person name="Huber C."/>
            <person name="Jiao X."/>
            <person name="Jones K."/>
            <person name="Levin J.Z."/>
            <person name="Liu Y."/>
            <person name="Macdonald P."/>
            <person name="Melnikov A."/>
            <person name="Raley C."/>
            <person name="Sassi M."/>
            <person name="Sherman B.T."/>
            <person name="Song X."/>
            <person name="Sykes S."/>
            <person name="Tran B."/>
            <person name="Walsh L."/>
            <person name="Xia Y."/>
            <person name="Yang J."/>
            <person name="Young S."/>
            <person name="Zeng Q."/>
            <person name="Zheng X."/>
            <person name="Stephens R."/>
            <person name="Nusbaum C."/>
            <person name="Birren B.W."/>
            <person name="Azadi P."/>
            <person name="Lempicki R.A."/>
            <person name="Cuomo C.A."/>
            <person name="Kovacs J.A."/>
        </authorList>
    </citation>
    <scope>NUCLEOTIDE SEQUENCE [LARGE SCALE GENOMIC DNA]</scope>
    <source>
        <strain evidence="2">B80</strain>
    </source>
</reference>
<evidence type="ECO:0000313" key="1">
    <source>
        <dbReference type="EMBL" id="KTW29388.1"/>
    </source>
</evidence>
<dbReference type="GeneID" id="28938364"/>
<gene>
    <name evidence="1" type="ORF">T552_04110</name>
</gene>
<accession>A0A0W4ZLX9</accession>
<name>A0A0W4ZLX9_PNEC8</name>
<protein>
    <submittedName>
        <fullName evidence="1">Uncharacterized protein</fullName>
    </submittedName>
</protein>
<dbReference type="Proteomes" id="UP000054454">
    <property type="component" value="Unassembled WGS sequence"/>
</dbReference>
<dbReference type="EMBL" id="LFVZ01000005">
    <property type="protein sequence ID" value="KTW29388.1"/>
    <property type="molecule type" value="Genomic_DNA"/>
</dbReference>
<dbReference type="VEuPathDB" id="FungiDB:T552_04110"/>
<organism evidence="1 2">
    <name type="scientific">Pneumocystis carinii (strain B80)</name>
    <name type="common">Rat pneumocystis pneumonia agent</name>
    <name type="synonym">Pneumocystis carinii f. sp. carinii</name>
    <dbReference type="NCBI Taxonomy" id="1408658"/>
    <lineage>
        <taxon>Eukaryota</taxon>
        <taxon>Fungi</taxon>
        <taxon>Dikarya</taxon>
        <taxon>Ascomycota</taxon>
        <taxon>Taphrinomycotina</taxon>
        <taxon>Pneumocystomycetes</taxon>
        <taxon>Pneumocystaceae</taxon>
        <taxon>Pneumocystis</taxon>
    </lineage>
</organism>
<evidence type="ECO:0000313" key="2">
    <source>
        <dbReference type="Proteomes" id="UP000054454"/>
    </source>
</evidence>
<sequence>MILYQKLVNKAVSCKMKNIISIISYNKLISNKYIKSEYLKYLNNLDNKNTQVPYFTTHYMYNEYCVYFFKNKNISSKIKKKYSYDHII</sequence>
<proteinExistence type="predicted"/>
<comment type="caution">
    <text evidence="1">The sequence shown here is derived from an EMBL/GenBank/DDBJ whole genome shotgun (WGS) entry which is preliminary data.</text>
</comment>
<dbReference type="AlphaFoldDB" id="A0A0W4ZLX9"/>
<keyword evidence="2" id="KW-1185">Reference proteome</keyword>